<keyword evidence="1" id="KW-1133">Transmembrane helix</keyword>
<keyword evidence="1" id="KW-0472">Membrane</keyword>
<evidence type="ECO:0000256" key="1">
    <source>
        <dbReference type="SAM" id="Phobius"/>
    </source>
</evidence>
<organism evidence="2 3">
    <name type="scientific">Thioalkalicoccus limnaeus</name>
    <dbReference type="NCBI Taxonomy" id="120681"/>
    <lineage>
        <taxon>Bacteria</taxon>
        <taxon>Pseudomonadati</taxon>
        <taxon>Pseudomonadota</taxon>
        <taxon>Gammaproteobacteria</taxon>
        <taxon>Chromatiales</taxon>
        <taxon>Chromatiaceae</taxon>
        <taxon>Thioalkalicoccus</taxon>
    </lineage>
</organism>
<dbReference type="RefSeq" id="WP_369667264.1">
    <property type="nucleotide sequence ID" value="NZ_JBDKXB010000012.1"/>
</dbReference>
<sequence>MTLEEYFGQAVILAILFLYPVYRICRRAGVNPLISLTIFVPFVGILATGVILSLSTWKLGARTDGGR</sequence>
<accession>A0ABV4BGH5</accession>
<reference evidence="2 3" key="1">
    <citation type="submission" date="2024-05" db="EMBL/GenBank/DDBJ databases">
        <title>Genome Sequence and Characterization of the New Strain Purple Sulfur Bacterium of Genus Thioalkalicoccus.</title>
        <authorList>
            <person name="Bryantseva I.A."/>
            <person name="Kyndt J.A."/>
            <person name="Imhoff J.F."/>
        </authorList>
    </citation>
    <scope>NUCLEOTIDE SEQUENCE [LARGE SCALE GENOMIC DNA]</scope>
    <source>
        <strain evidence="2 3">Um2</strain>
    </source>
</reference>
<keyword evidence="1" id="KW-0812">Transmembrane</keyword>
<evidence type="ECO:0000313" key="3">
    <source>
        <dbReference type="Proteomes" id="UP001564408"/>
    </source>
</evidence>
<proteinExistence type="predicted"/>
<feature type="transmembrane region" description="Helical" evidence="1">
    <location>
        <begin position="6"/>
        <end position="22"/>
    </location>
</feature>
<dbReference type="Proteomes" id="UP001564408">
    <property type="component" value="Unassembled WGS sequence"/>
</dbReference>
<name>A0ABV4BGH5_9GAMM</name>
<protein>
    <submittedName>
        <fullName evidence="2">Uncharacterized protein</fullName>
    </submittedName>
</protein>
<feature type="transmembrane region" description="Helical" evidence="1">
    <location>
        <begin position="34"/>
        <end position="57"/>
    </location>
</feature>
<comment type="caution">
    <text evidence="2">The sequence shown here is derived from an EMBL/GenBank/DDBJ whole genome shotgun (WGS) entry which is preliminary data.</text>
</comment>
<evidence type="ECO:0000313" key="2">
    <source>
        <dbReference type="EMBL" id="MEY6432879.1"/>
    </source>
</evidence>
<dbReference type="EMBL" id="JBDKXB010000012">
    <property type="protein sequence ID" value="MEY6432879.1"/>
    <property type="molecule type" value="Genomic_DNA"/>
</dbReference>
<keyword evidence="3" id="KW-1185">Reference proteome</keyword>
<gene>
    <name evidence="2" type="ORF">ABC977_10710</name>
</gene>